<accession>A0A0E9QPN1</accession>
<organism evidence="1">
    <name type="scientific">Anguilla anguilla</name>
    <name type="common">European freshwater eel</name>
    <name type="synonym">Muraena anguilla</name>
    <dbReference type="NCBI Taxonomy" id="7936"/>
    <lineage>
        <taxon>Eukaryota</taxon>
        <taxon>Metazoa</taxon>
        <taxon>Chordata</taxon>
        <taxon>Craniata</taxon>
        <taxon>Vertebrata</taxon>
        <taxon>Euteleostomi</taxon>
        <taxon>Actinopterygii</taxon>
        <taxon>Neopterygii</taxon>
        <taxon>Teleostei</taxon>
        <taxon>Anguilliformes</taxon>
        <taxon>Anguillidae</taxon>
        <taxon>Anguilla</taxon>
    </lineage>
</organism>
<name>A0A0E9QPN1_ANGAN</name>
<reference evidence="1" key="2">
    <citation type="journal article" date="2015" name="Fish Shellfish Immunol.">
        <title>Early steps in the European eel (Anguilla anguilla)-Vibrio vulnificus interaction in the gills: Role of the RtxA13 toxin.</title>
        <authorList>
            <person name="Callol A."/>
            <person name="Pajuelo D."/>
            <person name="Ebbesson L."/>
            <person name="Teles M."/>
            <person name="MacKenzie S."/>
            <person name="Amaro C."/>
        </authorList>
    </citation>
    <scope>NUCLEOTIDE SEQUENCE</scope>
</reference>
<protein>
    <submittedName>
        <fullName evidence="1">Uncharacterized protein</fullName>
    </submittedName>
</protein>
<dbReference type="EMBL" id="GBXM01090372">
    <property type="protein sequence ID" value="JAH18205.1"/>
    <property type="molecule type" value="Transcribed_RNA"/>
</dbReference>
<proteinExistence type="predicted"/>
<dbReference type="AlphaFoldDB" id="A0A0E9QPN1"/>
<reference evidence="1" key="1">
    <citation type="submission" date="2014-11" db="EMBL/GenBank/DDBJ databases">
        <authorList>
            <person name="Amaro Gonzalez C."/>
        </authorList>
    </citation>
    <scope>NUCLEOTIDE SEQUENCE</scope>
</reference>
<evidence type="ECO:0000313" key="1">
    <source>
        <dbReference type="EMBL" id="JAH18205.1"/>
    </source>
</evidence>
<sequence>MLAISHVTFGITCCIRRCYPCCPF</sequence>